<name>A0A8X6VD29_TRICX</name>
<gene>
    <name evidence="2" type="primary">AVEN_229779_1</name>
    <name evidence="2" type="ORF">TNCV_2608681</name>
</gene>
<accession>A0A8X6VD29</accession>
<proteinExistence type="predicted"/>
<organism evidence="2 3">
    <name type="scientific">Trichonephila clavipes</name>
    <name type="common">Golden silk orbweaver</name>
    <name type="synonym">Nephila clavipes</name>
    <dbReference type="NCBI Taxonomy" id="2585209"/>
    <lineage>
        <taxon>Eukaryota</taxon>
        <taxon>Metazoa</taxon>
        <taxon>Ecdysozoa</taxon>
        <taxon>Arthropoda</taxon>
        <taxon>Chelicerata</taxon>
        <taxon>Arachnida</taxon>
        <taxon>Araneae</taxon>
        <taxon>Araneomorphae</taxon>
        <taxon>Entelegynae</taxon>
        <taxon>Araneoidea</taxon>
        <taxon>Nephilidae</taxon>
        <taxon>Trichonephila</taxon>
    </lineage>
</organism>
<dbReference type="PANTHER" id="PTHR47331:SF5">
    <property type="entry name" value="RIBONUCLEASE H"/>
    <property type="match status" value="1"/>
</dbReference>
<sequence>MIENWVASIESLRSTGLREKLQITSNLFRIGLNKRSDELTTEEIDGAEKIWIQLVQRDAFAEEVNCLRASKKLLKTSVILEFNPFLDTDELIRVGGRLQKSKFSYLQKHPIILPAKHYFVNLTVRDSHEKVFHGDISETLLEIRERFWLIKVRQTVKNILKKCVPCKRFSSTSGVQVTTPLPGLCVEQSAPFSVVGIDFGSTLYTKNENKHNNVLFTCAVTRALHLELVNNLTPVSIST</sequence>
<dbReference type="InterPro" id="IPR041588">
    <property type="entry name" value="Integrase_H2C2"/>
</dbReference>
<reference evidence="2" key="1">
    <citation type="submission" date="2020-08" db="EMBL/GenBank/DDBJ databases">
        <title>Multicomponent nature underlies the extraordinary mechanical properties of spider dragline silk.</title>
        <authorList>
            <person name="Kono N."/>
            <person name="Nakamura H."/>
            <person name="Mori M."/>
            <person name="Yoshida Y."/>
            <person name="Ohtoshi R."/>
            <person name="Malay A.D."/>
            <person name="Moran D.A.P."/>
            <person name="Tomita M."/>
            <person name="Numata K."/>
            <person name="Arakawa K."/>
        </authorList>
    </citation>
    <scope>NUCLEOTIDE SEQUENCE</scope>
</reference>
<feature type="domain" description="Integrase zinc-binding" evidence="1">
    <location>
        <begin position="123"/>
        <end position="170"/>
    </location>
</feature>
<dbReference type="Pfam" id="PF17921">
    <property type="entry name" value="Integrase_H2C2"/>
    <property type="match status" value="1"/>
</dbReference>
<dbReference type="AlphaFoldDB" id="A0A8X6VD29"/>
<dbReference type="Proteomes" id="UP000887159">
    <property type="component" value="Unassembled WGS sequence"/>
</dbReference>
<keyword evidence="3" id="KW-1185">Reference proteome</keyword>
<evidence type="ECO:0000313" key="2">
    <source>
        <dbReference type="EMBL" id="GFY01685.1"/>
    </source>
</evidence>
<dbReference type="PANTHER" id="PTHR47331">
    <property type="entry name" value="PHD-TYPE DOMAIN-CONTAINING PROTEIN"/>
    <property type="match status" value="1"/>
</dbReference>
<comment type="caution">
    <text evidence="2">The sequence shown here is derived from an EMBL/GenBank/DDBJ whole genome shotgun (WGS) entry which is preliminary data.</text>
</comment>
<evidence type="ECO:0000313" key="3">
    <source>
        <dbReference type="Proteomes" id="UP000887159"/>
    </source>
</evidence>
<evidence type="ECO:0000259" key="1">
    <source>
        <dbReference type="Pfam" id="PF17921"/>
    </source>
</evidence>
<dbReference type="Gene3D" id="1.10.340.70">
    <property type="match status" value="1"/>
</dbReference>
<protein>
    <submittedName>
        <fullName evidence="2">Integrase catalytic domain-containing protein</fullName>
    </submittedName>
</protein>
<dbReference type="EMBL" id="BMAU01021229">
    <property type="protein sequence ID" value="GFY01685.1"/>
    <property type="molecule type" value="Genomic_DNA"/>
</dbReference>